<keyword evidence="2" id="KW-1185">Reference proteome</keyword>
<dbReference type="STRING" id="86105.NF27_GC00050"/>
<comment type="caution">
    <text evidence="1">The sequence shown here is derived from an EMBL/GenBank/DDBJ whole genome shotgun (WGS) entry which is preliminary data.</text>
</comment>
<reference evidence="1 2" key="1">
    <citation type="submission" date="2014-11" db="EMBL/GenBank/DDBJ databases">
        <title>A Rickettsiales Symbiont of Amoebae With Ancient Features.</title>
        <authorList>
            <person name="Schulz F."/>
            <person name="Martijn J."/>
            <person name="Wascher F."/>
            <person name="Kostanjsek R."/>
            <person name="Ettema T.J."/>
            <person name="Horn M."/>
        </authorList>
    </citation>
    <scope>NUCLEOTIDE SEQUENCE [LARGE SCALE GENOMIC DNA]</scope>
    <source>
        <strain evidence="1 2">UWC36</strain>
    </source>
</reference>
<evidence type="ECO:0000313" key="2">
    <source>
        <dbReference type="Proteomes" id="UP000031258"/>
    </source>
</evidence>
<gene>
    <name evidence="1" type="ORF">NF27_GC00050</name>
</gene>
<dbReference type="EMBL" id="JSWE01000151">
    <property type="protein sequence ID" value="KIE04726.1"/>
    <property type="molecule type" value="Genomic_DNA"/>
</dbReference>
<proteinExistence type="predicted"/>
<protein>
    <submittedName>
        <fullName evidence="1">Uncharacterized protein</fullName>
    </submittedName>
</protein>
<sequence>MTMIMGIPKSLKNTGNVQRVTQYIKTGVNIIK</sequence>
<name>A0A0C1MXS4_9RICK</name>
<evidence type="ECO:0000313" key="1">
    <source>
        <dbReference type="EMBL" id="KIE04726.1"/>
    </source>
</evidence>
<dbReference type="AlphaFoldDB" id="A0A0C1MXS4"/>
<dbReference type="Proteomes" id="UP000031258">
    <property type="component" value="Unassembled WGS sequence"/>
</dbReference>
<organism evidence="1 2">
    <name type="scientific">Candidatus Jidaibacter acanthamoebae</name>
    <dbReference type="NCBI Taxonomy" id="86105"/>
    <lineage>
        <taxon>Bacteria</taxon>
        <taxon>Pseudomonadati</taxon>
        <taxon>Pseudomonadota</taxon>
        <taxon>Alphaproteobacteria</taxon>
        <taxon>Rickettsiales</taxon>
        <taxon>Candidatus Midichloriaceae</taxon>
        <taxon>Candidatus Jidaibacter</taxon>
    </lineage>
</organism>
<accession>A0A0C1MXS4</accession>